<feature type="domain" description="ZZ-type" evidence="6">
    <location>
        <begin position="3"/>
        <end position="60"/>
    </location>
</feature>
<protein>
    <recommendedName>
        <fullName evidence="6">ZZ-type domain-containing protein</fullName>
    </recommendedName>
</protein>
<dbReference type="SMART" id="SM00291">
    <property type="entry name" value="ZnF_ZZ"/>
    <property type="match status" value="1"/>
</dbReference>
<dbReference type="InterPro" id="IPR055936">
    <property type="entry name" value="DUF7514"/>
</dbReference>
<dbReference type="Pfam" id="PF24355">
    <property type="entry name" value="DUF7514"/>
    <property type="match status" value="1"/>
</dbReference>
<dbReference type="Pfam" id="PF00569">
    <property type="entry name" value="ZZ"/>
    <property type="match status" value="1"/>
</dbReference>
<reference evidence="7" key="1">
    <citation type="submission" date="2020-11" db="EMBL/GenBank/DDBJ databases">
        <authorList>
            <consortium name="DOE Joint Genome Institute"/>
            <person name="Ahrendt S."/>
            <person name="Riley R."/>
            <person name="Andreopoulos W."/>
            <person name="Labutti K."/>
            <person name="Pangilinan J."/>
            <person name="Ruiz-Duenas F.J."/>
            <person name="Barrasa J.M."/>
            <person name="Sanchez-Garcia M."/>
            <person name="Camarero S."/>
            <person name="Miyauchi S."/>
            <person name="Serrano A."/>
            <person name="Linde D."/>
            <person name="Babiker R."/>
            <person name="Drula E."/>
            <person name="Ayuso-Fernandez I."/>
            <person name="Pacheco R."/>
            <person name="Padilla G."/>
            <person name="Ferreira P."/>
            <person name="Barriuso J."/>
            <person name="Kellner H."/>
            <person name="Castanera R."/>
            <person name="Alfaro M."/>
            <person name="Ramirez L."/>
            <person name="Pisabarro A.G."/>
            <person name="Kuo A."/>
            <person name="Tritt A."/>
            <person name="Lipzen A."/>
            <person name="He G."/>
            <person name="Yan M."/>
            <person name="Ng V."/>
            <person name="Cullen D."/>
            <person name="Martin F."/>
            <person name="Rosso M.-N."/>
            <person name="Henrissat B."/>
            <person name="Hibbett D."/>
            <person name="Martinez A.T."/>
            <person name="Grigoriev I.V."/>
        </authorList>
    </citation>
    <scope>NUCLEOTIDE SEQUENCE</scope>
    <source>
        <strain evidence="7">CIRM-BRFM 674</strain>
    </source>
</reference>
<dbReference type="GO" id="GO:0008270">
    <property type="term" value="F:zinc ion binding"/>
    <property type="evidence" value="ECO:0007669"/>
    <property type="project" value="UniProtKB-KW"/>
</dbReference>
<evidence type="ECO:0000259" key="6">
    <source>
        <dbReference type="PROSITE" id="PS50135"/>
    </source>
</evidence>
<feature type="compositionally biased region" description="Pro residues" evidence="5">
    <location>
        <begin position="76"/>
        <end position="89"/>
    </location>
</feature>
<organism evidence="7 8">
    <name type="scientific">Pholiota conissans</name>
    <dbReference type="NCBI Taxonomy" id="109636"/>
    <lineage>
        <taxon>Eukaryota</taxon>
        <taxon>Fungi</taxon>
        <taxon>Dikarya</taxon>
        <taxon>Basidiomycota</taxon>
        <taxon>Agaricomycotina</taxon>
        <taxon>Agaricomycetes</taxon>
        <taxon>Agaricomycetidae</taxon>
        <taxon>Agaricales</taxon>
        <taxon>Agaricineae</taxon>
        <taxon>Strophariaceae</taxon>
        <taxon>Pholiota</taxon>
    </lineage>
</organism>
<keyword evidence="2 4" id="KW-0863">Zinc-finger</keyword>
<evidence type="ECO:0000256" key="5">
    <source>
        <dbReference type="SAM" id="MobiDB-lite"/>
    </source>
</evidence>
<dbReference type="AlphaFoldDB" id="A0A9P5ZBY3"/>
<dbReference type="EMBL" id="MU155139">
    <property type="protein sequence ID" value="KAF9484864.1"/>
    <property type="molecule type" value="Genomic_DNA"/>
</dbReference>
<feature type="region of interest" description="Disordered" evidence="5">
    <location>
        <begin position="53"/>
        <end position="131"/>
    </location>
</feature>
<evidence type="ECO:0000256" key="2">
    <source>
        <dbReference type="ARBA" id="ARBA00022771"/>
    </source>
</evidence>
<keyword evidence="3" id="KW-0862">Zinc</keyword>
<dbReference type="CDD" id="cd02249">
    <property type="entry name" value="ZZ"/>
    <property type="match status" value="1"/>
</dbReference>
<evidence type="ECO:0000313" key="7">
    <source>
        <dbReference type="EMBL" id="KAF9484864.1"/>
    </source>
</evidence>
<comment type="caution">
    <text evidence="7">The sequence shown here is derived from an EMBL/GenBank/DDBJ whole genome shotgun (WGS) entry which is preliminary data.</text>
</comment>
<accession>A0A9P5ZBY3</accession>
<dbReference type="Gene3D" id="3.30.60.90">
    <property type="match status" value="1"/>
</dbReference>
<dbReference type="Proteomes" id="UP000807469">
    <property type="component" value="Unassembled WGS sequence"/>
</dbReference>
<proteinExistence type="predicted"/>
<gene>
    <name evidence="7" type="ORF">BDN70DRAFT_871830</name>
</gene>
<dbReference type="OrthoDB" id="7873042at2759"/>
<evidence type="ECO:0000313" key="8">
    <source>
        <dbReference type="Proteomes" id="UP000807469"/>
    </source>
</evidence>
<keyword evidence="8" id="KW-1185">Reference proteome</keyword>
<name>A0A9P5ZBY3_9AGAR</name>
<evidence type="ECO:0000256" key="3">
    <source>
        <dbReference type="ARBA" id="ARBA00022833"/>
    </source>
</evidence>
<dbReference type="SUPFAM" id="SSF57850">
    <property type="entry name" value="RING/U-box"/>
    <property type="match status" value="1"/>
</dbReference>
<dbReference type="PROSITE" id="PS50135">
    <property type="entry name" value="ZF_ZZ_2"/>
    <property type="match status" value="1"/>
</dbReference>
<keyword evidence="1" id="KW-0479">Metal-binding</keyword>
<feature type="compositionally biased region" description="Pro residues" evidence="5">
    <location>
        <begin position="96"/>
        <end position="105"/>
    </location>
</feature>
<dbReference type="InterPro" id="IPR000433">
    <property type="entry name" value="Znf_ZZ"/>
</dbReference>
<evidence type="ECO:0000256" key="1">
    <source>
        <dbReference type="ARBA" id="ARBA00022723"/>
    </source>
</evidence>
<sequence>MSDLQYNCDSCRLGIVPTNPRIHCLVCADYDLCANCAIAERFTQGHQAGHQASVFKQSGGGGQHPVPSANTIVYATPPPPPARSPPPPGYQANSRGPPPPLPPRLPSSLTASRPGPASPPPTTPAASNNANASTGWQPFFYPDSAPTPFFVQIINDIFTYLDPSNTGNLLPETFSRFLDDMGYQTHENSWKQGLIATFNASKETMADKTLKNAYDLFSIEHVLLQRVQAPHVDPTGLTSTFQRVLGVSYKPSMMSVSQPGPMPCITRNGLVELCRIEMLSDPSKQWGNFSRMLRKYNLPQYRGWGDLPRSVLPDVPDAAMLRRVAGISEFAKHKANEQVDAARAEAMIRARGRQNALDLIGDTRYEYRYY</sequence>
<dbReference type="InterPro" id="IPR043145">
    <property type="entry name" value="Znf_ZZ_sf"/>
</dbReference>
<evidence type="ECO:0000256" key="4">
    <source>
        <dbReference type="PROSITE-ProRule" id="PRU00228"/>
    </source>
</evidence>